<keyword evidence="1" id="KW-0732">Signal</keyword>
<feature type="domain" description="Bifunctional inhibitor/plant lipid transfer protein/seed storage helical" evidence="2">
    <location>
        <begin position="55"/>
        <end position="127"/>
    </location>
</feature>
<dbReference type="InterPro" id="IPR027923">
    <property type="entry name" value="Hydrophob_seed_dom"/>
</dbReference>
<feature type="chain" id="PRO_5038624904" description="Bifunctional inhibitor/plant lipid transfer protein/seed storage helical domain-containing protein" evidence="1">
    <location>
        <begin position="25"/>
        <end position="128"/>
    </location>
</feature>
<sequence>MATKFLVFLYFTLLLFFSTHSTAAIPCKTPPRAVPPKFPPMNPFCPWDTVKLGACMNVLGDLAHLAVGESLGHQCCPLLEGLTDAEVAACFCTVIKESVLGITTKWKVTLSLLVSSCKKEIPDGFKCV</sequence>
<keyword evidence="4" id="KW-1185">Reference proteome</keyword>
<comment type="caution">
    <text evidence="3">The sequence shown here is derived from an EMBL/GenBank/DDBJ whole genome shotgun (WGS) entry which is preliminary data.</text>
</comment>
<dbReference type="Pfam" id="PF14547">
    <property type="entry name" value="Hydrophob_seed"/>
    <property type="match status" value="1"/>
</dbReference>
<dbReference type="SMART" id="SM00499">
    <property type="entry name" value="AAI"/>
    <property type="match status" value="1"/>
</dbReference>
<gene>
    <name evidence="3" type="ORF">J5N97_003110</name>
</gene>
<dbReference type="SUPFAM" id="SSF47699">
    <property type="entry name" value="Bifunctional inhibitor/lipid-transfer protein/seed storage 2S albumin"/>
    <property type="match status" value="1"/>
</dbReference>
<accession>A0A9D5HQ19</accession>
<name>A0A9D5HQ19_9LILI</name>
<dbReference type="EMBL" id="JAGGNH010000001">
    <property type="protein sequence ID" value="KAJ0984754.1"/>
    <property type="molecule type" value="Genomic_DNA"/>
</dbReference>
<evidence type="ECO:0000313" key="3">
    <source>
        <dbReference type="EMBL" id="KAJ0984754.1"/>
    </source>
</evidence>
<dbReference type="AlphaFoldDB" id="A0A9D5HQ19"/>
<dbReference type="Gene3D" id="1.10.110.10">
    <property type="entry name" value="Plant lipid-transfer and hydrophobic proteins"/>
    <property type="match status" value="1"/>
</dbReference>
<evidence type="ECO:0000256" key="1">
    <source>
        <dbReference type="SAM" id="SignalP"/>
    </source>
</evidence>
<dbReference type="InterPro" id="IPR051636">
    <property type="entry name" value="Plant_LTP/defense-related"/>
</dbReference>
<proteinExistence type="predicted"/>
<dbReference type="PANTHER" id="PTHR31731">
    <property type="match status" value="1"/>
</dbReference>
<reference evidence="3" key="2">
    <citation type="journal article" date="2022" name="Hortic Res">
        <title>The genome of Dioscorea zingiberensis sheds light on the biosynthesis, origin and evolution of the medicinally important diosgenin saponins.</title>
        <authorList>
            <person name="Li Y."/>
            <person name="Tan C."/>
            <person name="Li Z."/>
            <person name="Guo J."/>
            <person name="Li S."/>
            <person name="Chen X."/>
            <person name="Wang C."/>
            <person name="Dai X."/>
            <person name="Yang H."/>
            <person name="Song W."/>
            <person name="Hou L."/>
            <person name="Xu J."/>
            <person name="Tong Z."/>
            <person name="Xu A."/>
            <person name="Yuan X."/>
            <person name="Wang W."/>
            <person name="Yang Q."/>
            <person name="Chen L."/>
            <person name="Sun Z."/>
            <person name="Wang K."/>
            <person name="Pan B."/>
            <person name="Chen J."/>
            <person name="Bao Y."/>
            <person name="Liu F."/>
            <person name="Qi X."/>
            <person name="Gang D.R."/>
            <person name="Wen J."/>
            <person name="Li J."/>
        </authorList>
    </citation>
    <scope>NUCLEOTIDE SEQUENCE</scope>
    <source>
        <strain evidence="3">Dzin_1.0</strain>
    </source>
</reference>
<organism evidence="3 4">
    <name type="scientific">Dioscorea zingiberensis</name>
    <dbReference type="NCBI Taxonomy" id="325984"/>
    <lineage>
        <taxon>Eukaryota</taxon>
        <taxon>Viridiplantae</taxon>
        <taxon>Streptophyta</taxon>
        <taxon>Embryophyta</taxon>
        <taxon>Tracheophyta</taxon>
        <taxon>Spermatophyta</taxon>
        <taxon>Magnoliopsida</taxon>
        <taxon>Liliopsida</taxon>
        <taxon>Dioscoreales</taxon>
        <taxon>Dioscoreaceae</taxon>
        <taxon>Dioscorea</taxon>
    </lineage>
</organism>
<dbReference type="InterPro" id="IPR036312">
    <property type="entry name" value="Bifun_inhib/LTP/seed_sf"/>
</dbReference>
<protein>
    <recommendedName>
        <fullName evidence="2">Bifunctional inhibitor/plant lipid transfer protein/seed storage helical domain-containing protein</fullName>
    </recommendedName>
</protein>
<dbReference type="Proteomes" id="UP001085076">
    <property type="component" value="Miscellaneous, Linkage group lg01"/>
</dbReference>
<evidence type="ECO:0000259" key="2">
    <source>
        <dbReference type="SMART" id="SM00499"/>
    </source>
</evidence>
<evidence type="ECO:0000313" key="4">
    <source>
        <dbReference type="Proteomes" id="UP001085076"/>
    </source>
</evidence>
<reference evidence="3" key="1">
    <citation type="submission" date="2021-03" db="EMBL/GenBank/DDBJ databases">
        <authorList>
            <person name="Li Z."/>
            <person name="Yang C."/>
        </authorList>
    </citation>
    <scope>NUCLEOTIDE SEQUENCE</scope>
    <source>
        <strain evidence="3">Dzin_1.0</strain>
        <tissue evidence="3">Leaf</tissue>
    </source>
</reference>
<dbReference type="InterPro" id="IPR016140">
    <property type="entry name" value="Bifunc_inhib/LTP/seed_store"/>
</dbReference>
<feature type="signal peptide" evidence="1">
    <location>
        <begin position="1"/>
        <end position="24"/>
    </location>
</feature>
<dbReference type="CDD" id="cd01958">
    <property type="entry name" value="HPS_like"/>
    <property type="match status" value="1"/>
</dbReference>
<dbReference type="OrthoDB" id="696558at2759"/>